<name>A0A4R6RY53_LABRH</name>
<evidence type="ECO:0000256" key="1">
    <source>
        <dbReference type="ARBA" id="ARBA00005820"/>
    </source>
</evidence>
<dbReference type="GO" id="GO:0006355">
    <property type="term" value="P:regulation of DNA-templated transcription"/>
    <property type="evidence" value="ECO:0007669"/>
    <property type="project" value="InterPro"/>
</dbReference>
<dbReference type="Gene3D" id="1.10.10.10">
    <property type="entry name" value="Winged helix-like DNA-binding domain superfamily/Winged helix DNA-binding domain"/>
    <property type="match status" value="1"/>
</dbReference>
<keyword evidence="2" id="KW-0805">Transcription regulation</keyword>
<dbReference type="InterPro" id="IPR011990">
    <property type="entry name" value="TPR-like_helical_dom_sf"/>
</dbReference>
<evidence type="ECO:0000256" key="3">
    <source>
        <dbReference type="ARBA" id="ARBA00023125"/>
    </source>
</evidence>
<dbReference type="GO" id="GO:0043531">
    <property type="term" value="F:ADP binding"/>
    <property type="evidence" value="ECO:0007669"/>
    <property type="project" value="InterPro"/>
</dbReference>
<dbReference type="Proteomes" id="UP000295444">
    <property type="component" value="Unassembled WGS sequence"/>
</dbReference>
<feature type="domain" description="OmpR/PhoB-type" evidence="6">
    <location>
        <begin position="1"/>
        <end position="94"/>
    </location>
</feature>
<dbReference type="SUPFAM" id="SSF52540">
    <property type="entry name" value="P-loop containing nucleoside triphosphate hydrolases"/>
    <property type="match status" value="1"/>
</dbReference>
<evidence type="ECO:0000256" key="4">
    <source>
        <dbReference type="ARBA" id="ARBA00023163"/>
    </source>
</evidence>
<keyword evidence="4" id="KW-0804">Transcription</keyword>
<dbReference type="Pfam" id="PF00486">
    <property type="entry name" value="Trans_reg_C"/>
    <property type="match status" value="1"/>
</dbReference>
<comment type="caution">
    <text evidence="7">The sequence shown here is derived from an EMBL/GenBank/DDBJ whole genome shotgun (WGS) entry which is preliminary data.</text>
</comment>
<dbReference type="GO" id="GO:0003677">
    <property type="term" value="F:DNA binding"/>
    <property type="evidence" value="ECO:0007669"/>
    <property type="project" value="UniProtKB-UniRule"/>
</dbReference>
<organism evidence="7 8">
    <name type="scientific">Labedaea rhizosphaerae</name>
    <dbReference type="NCBI Taxonomy" id="598644"/>
    <lineage>
        <taxon>Bacteria</taxon>
        <taxon>Bacillati</taxon>
        <taxon>Actinomycetota</taxon>
        <taxon>Actinomycetes</taxon>
        <taxon>Pseudonocardiales</taxon>
        <taxon>Pseudonocardiaceae</taxon>
        <taxon>Labedaea</taxon>
    </lineage>
</organism>
<dbReference type="SMART" id="SM01043">
    <property type="entry name" value="BTAD"/>
    <property type="match status" value="1"/>
</dbReference>
<dbReference type="SUPFAM" id="SSF48452">
    <property type="entry name" value="TPR-like"/>
    <property type="match status" value="2"/>
</dbReference>
<dbReference type="AlphaFoldDB" id="A0A4R6RY53"/>
<dbReference type="InterPro" id="IPR019734">
    <property type="entry name" value="TPR_rpt"/>
</dbReference>
<protein>
    <submittedName>
        <fullName evidence="7">DNA-binding SARP family transcriptional activator</fullName>
    </submittedName>
</protein>
<evidence type="ECO:0000256" key="5">
    <source>
        <dbReference type="PROSITE-ProRule" id="PRU01091"/>
    </source>
</evidence>
<dbReference type="SMART" id="SM00028">
    <property type="entry name" value="TPR"/>
    <property type="match status" value="5"/>
</dbReference>
<dbReference type="SUPFAM" id="SSF46894">
    <property type="entry name" value="C-terminal effector domain of the bipartite response regulators"/>
    <property type="match status" value="1"/>
</dbReference>
<proteinExistence type="inferred from homology"/>
<dbReference type="InterPro" id="IPR036388">
    <property type="entry name" value="WH-like_DNA-bd_sf"/>
</dbReference>
<dbReference type="InterPro" id="IPR016032">
    <property type="entry name" value="Sig_transdc_resp-reg_C-effctor"/>
</dbReference>
<dbReference type="Gene3D" id="1.25.40.10">
    <property type="entry name" value="Tetratricopeptide repeat domain"/>
    <property type="match status" value="3"/>
</dbReference>
<dbReference type="InterPro" id="IPR051677">
    <property type="entry name" value="AfsR-DnrI-RedD_regulator"/>
</dbReference>
<evidence type="ECO:0000313" key="7">
    <source>
        <dbReference type="EMBL" id="TDP91794.1"/>
    </source>
</evidence>
<dbReference type="InterPro" id="IPR027417">
    <property type="entry name" value="P-loop_NTPase"/>
</dbReference>
<accession>A0A4R6RY53</accession>
<dbReference type="GO" id="GO:0000160">
    <property type="term" value="P:phosphorelay signal transduction system"/>
    <property type="evidence" value="ECO:0007669"/>
    <property type="project" value="InterPro"/>
</dbReference>
<feature type="DNA-binding region" description="OmpR/PhoB-type" evidence="5">
    <location>
        <begin position="1"/>
        <end position="94"/>
    </location>
</feature>
<dbReference type="Gene3D" id="3.40.50.300">
    <property type="entry name" value="P-loop containing nucleotide triphosphate hydrolases"/>
    <property type="match status" value="1"/>
</dbReference>
<dbReference type="PRINTS" id="PR00364">
    <property type="entry name" value="DISEASERSIST"/>
</dbReference>
<sequence>MAPRFRVLGPVAIDGLDGLDGVPGLGGPKQRAVLAALLLRVGRVVPEEQLFELVWGDDPPPSIRGRLQVHVSELRKLLGRDVIVRSGTGYRIAVPPDDIDLGQFEHACAQAADAEPAEAARHLRHALSLWSGPALGGTTEALQEREGRALEERRLVAVEDRYDAELAAGNHGAVLGDLRALVAEHPFRERLHAQLMLALHRAGQTSDALRVYRDIRARLRTELGIDPGAQLAELHLRILAGESIAVEPVAGAPIRPAELPPDVAGFAGRRAALAALSQVPVPGVVVVSGTGGVGKSALAVHWAHAARHRFPDGQLHLDLHGFDGDHEPLTPDAALAHLLRTLGLAPDAVPDTLAEKERRYRSLLADRTMLLVLDDARDAEQVMPLLPPSGLAVITSRTRLGELVAAVGAQSLPLDVLPDAEAHALLTGMLGAERVAAEPEAVAELIRLCGALPLALRIAAVNAVAEGVAEVVAALAGDDRLAEFAVDGGESSAVRAAFALSYRALRPEVARLFRVLGLLPGGAVTPHAAAALGDLPVPEASRALRALVASHLLDRSAPNRYRMHELVRLFAAERVGAEEREAALARLVDHYVSTMDRVAELTGAALTRIERDFPVADEYRVDLADERAAAAWADAELPAMIALCRQAVDNEPTPALWHLVDVVRKAASDRHRALWRRAAPVMLAAARRHERTDVVAVLELTLGVSEFRGGNTERGIRLLTDATASARRAGMTRGEANAEMNLGSALQWVGRLAEAVEHAERAEELNRRGGAHGGTCAALTLLVSVHRDRGDLAEAQLCGERAVALGAEHDLGFWEAAASSELGAVVMLRGQFARARELFGSALATMRRIGHNYGQLVSLRDLVELDLNEGGPADLHADALHCLDLAERDGDRTTLVLVLSVLGRVETSLGLTKQALETLARAQELADELGLRGSQVEVRAAVARALARAGRVEDALAQAEEAVRLARGSGYRLAEADALTTLAEVRAAAGAADPGPARDAARLWRAAGHVLGERRVERLLDQPVLDGG</sequence>
<dbReference type="EMBL" id="SNXZ01000008">
    <property type="protein sequence ID" value="TDP91794.1"/>
    <property type="molecule type" value="Genomic_DNA"/>
</dbReference>
<gene>
    <name evidence="7" type="ORF">EV186_1083</name>
</gene>
<dbReference type="RefSeq" id="WP_166659441.1">
    <property type="nucleotide sequence ID" value="NZ_SNXZ01000008.1"/>
</dbReference>
<dbReference type="SMART" id="SM00862">
    <property type="entry name" value="Trans_reg_C"/>
    <property type="match status" value="1"/>
</dbReference>
<evidence type="ECO:0000256" key="2">
    <source>
        <dbReference type="ARBA" id="ARBA00023015"/>
    </source>
</evidence>
<comment type="similarity">
    <text evidence="1">Belongs to the AfsR/DnrI/RedD regulatory family.</text>
</comment>
<dbReference type="InterPro" id="IPR036390">
    <property type="entry name" value="WH_DNA-bd_sf"/>
</dbReference>
<dbReference type="PROSITE" id="PS51755">
    <property type="entry name" value="OMPR_PHOB"/>
    <property type="match status" value="1"/>
</dbReference>
<dbReference type="SUPFAM" id="SSF46785">
    <property type="entry name" value="Winged helix' DNA-binding domain"/>
    <property type="match status" value="1"/>
</dbReference>
<keyword evidence="8" id="KW-1185">Reference proteome</keyword>
<dbReference type="PANTHER" id="PTHR35807:SF1">
    <property type="entry name" value="TRANSCRIPTIONAL REGULATOR REDD"/>
    <property type="match status" value="1"/>
</dbReference>
<dbReference type="Pfam" id="PF13424">
    <property type="entry name" value="TPR_12"/>
    <property type="match status" value="1"/>
</dbReference>
<reference evidence="7 8" key="1">
    <citation type="submission" date="2019-03" db="EMBL/GenBank/DDBJ databases">
        <title>Genomic Encyclopedia of Type Strains, Phase IV (KMG-IV): sequencing the most valuable type-strain genomes for metagenomic binning, comparative biology and taxonomic classification.</title>
        <authorList>
            <person name="Goeker M."/>
        </authorList>
    </citation>
    <scope>NUCLEOTIDE SEQUENCE [LARGE SCALE GENOMIC DNA]</scope>
    <source>
        <strain evidence="7 8">DSM 45361</strain>
    </source>
</reference>
<dbReference type="InterPro" id="IPR001867">
    <property type="entry name" value="OmpR/PhoB-type_DNA-bd"/>
</dbReference>
<evidence type="ECO:0000313" key="8">
    <source>
        <dbReference type="Proteomes" id="UP000295444"/>
    </source>
</evidence>
<dbReference type="PANTHER" id="PTHR35807">
    <property type="entry name" value="TRANSCRIPTIONAL REGULATOR REDD-RELATED"/>
    <property type="match status" value="1"/>
</dbReference>
<dbReference type="Pfam" id="PF03704">
    <property type="entry name" value="BTAD"/>
    <property type="match status" value="1"/>
</dbReference>
<dbReference type="CDD" id="cd15831">
    <property type="entry name" value="BTAD"/>
    <property type="match status" value="1"/>
</dbReference>
<dbReference type="CDD" id="cd00383">
    <property type="entry name" value="trans_reg_C"/>
    <property type="match status" value="1"/>
</dbReference>
<evidence type="ECO:0000259" key="6">
    <source>
        <dbReference type="PROSITE" id="PS51755"/>
    </source>
</evidence>
<dbReference type="InterPro" id="IPR005158">
    <property type="entry name" value="BTAD"/>
</dbReference>
<keyword evidence="3 5" id="KW-0238">DNA-binding</keyword>